<protein>
    <recommendedName>
        <fullName evidence="7">Chitinase</fullName>
    </recommendedName>
</protein>
<evidence type="ECO:0000256" key="3">
    <source>
        <dbReference type="SAM" id="MobiDB-lite"/>
    </source>
</evidence>
<accession>A0A7R9EPA6</accession>
<dbReference type="InterPro" id="IPR011583">
    <property type="entry name" value="Chitinase_II/V-like_cat"/>
</dbReference>
<evidence type="ECO:0008006" key="7">
    <source>
        <dbReference type="Google" id="ProtNLM"/>
    </source>
</evidence>
<dbReference type="GO" id="GO:0004568">
    <property type="term" value="F:chitinase activity"/>
    <property type="evidence" value="ECO:0007669"/>
    <property type="project" value="TreeGrafter"/>
</dbReference>
<dbReference type="PROSITE" id="PS50940">
    <property type="entry name" value="CHIT_BIND_II"/>
    <property type="match status" value="2"/>
</dbReference>
<evidence type="ECO:0000256" key="1">
    <source>
        <dbReference type="ARBA" id="ARBA00009121"/>
    </source>
</evidence>
<organism evidence="6">
    <name type="scientific">Timema bartmani</name>
    <dbReference type="NCBI Taxonomy" id="61472"/>
    <lineage>
        <taxon>Eukaryota</taxon>
        <taxon>Metazoa</taxon>
        <taxon>Ecdysozoa</taxon>
        <taxon>Arthropoda</taxon>
        <taxon>Hexapoda</taxon>
        <taxon>Insecta</taxon>
        <taxon>Pterygota</taxon>
        <taxon>Neoptera</taxon>
        <taxon>Polyneoptera</taxon>
        <taxon>Phasmatodea</taxon>
        <taxon>Timematodea</taxon>
        <taxon>Timematoidea</taxon>
        <taxon>Timematidae</taxon>
        <taxon>Timema</taxon>
    </lineage>
</organism>
<dbReference type="InterPro" id="IPR017853">
    <property type="entry name" value="GH"/>
</dbReference>
<dbReference type="InterPro" id="IPR001223">
    <property type="entry name" value="Glyco_hydro18_cat"/>
</dbReference>
<dbReference type="Pfam" id="PF01607">
    <property type="entry name" value="CBM_14"/>
    <property type="match status" value="2"/>
</dbReference>
<keyword evidence="2" id="KW-0147">Chitin-binding</keyword>
<dbReference type="GO" id="GO:0005576">
    <property type="term" value="C:extracellular region"/>
    <property type="evidence" value="ECO:0007669"/>
    <property type="project" value="InterPro"/>
</dbReference>
<dbReference type="Pfam" id="PF00704">
    <property type="entry name" value="Glyco_hydro_18"/>
    <property type="match status" value="1"/>
</dbReference>
<feature type="region of interest" description="Disordered" evidence="3">
    <location>
        <begin position="564"/>
        <end position="590"/>
    </location>
</feature>
<proteinExistence type="inferred from homology"/>
<gene>
    <name evidence="6" type="ORF">TBIB3V08_LOCUS1368</name>
</gene>
<evidence type="ECO:0000313" key="6">
    <source>
        <dbReference type="EMBL" id="CAD7438782.1"/>
    </source>
</evidence>
<dbReference type="InterPro" id="IPR002557">
    <property type="entry name" value="Chitin-bd_dom"/>
</dbReference>
<feature type="domain" description="GH18" evidence="5">
    <location>
        <begin position="346"/>
        <end position="631"/>
    </location>
</feature>
<dbReference type="SUPFAM" id="SSF57625">
    <property type="entry name" value="Invertebrate chitin-binding proteins"/>
    <property type="match status" value="2"/>
</dbReference>
<dbReference type="InterPro" id="IPR036508">
    <property type="entry name" value="Chitin-bd_dom_sf"/>
</dbReference>
<feature type="domain" description="Chitin-binding type-2" evidence="4">
    <location>
        <begin position="172"/>
        <end position="226"/>
    </location>
</feature>
<sequence length="631" mass="69631">MRTGTTESCHYIHTIGVTCSQSAGSKDGKERSVAFTTLSSVCMNLRMSTVSCFSLGEAQSEADSKPQSLSSVRYKSCRDVFVVWSLVETSQMEAELMSYIRKNMLGGAMIWAIDLDDFHGLYGEKWPLLSVVKNALLVETKPEQLPGPVLNPPVPVVIPPVAGSPVSVEKGVMNCTGQGFVRDSNDCAVYYRCEWAMKHTYICPEGLFYDSQLTLCNWPELTDCPLQAAIMEQTTLVPPVMVSTAGSVAVLCQSNGMFEDSYDCRGYYVCQDGQPQRYTCSLGQSFNPSTGLCHYGTSPRCATQVKTRQYYEDEFIGGLPCSIICLRGLTLRRAASTCSVVSEEDYKVMCYFTNWAWYRKGEGKFVPEHLDSRLCTHIVYAYASLDPNDLVIKPFDPWADIDNNFYQRITGTGRPGAGAVNVLLALGGWTDSSGDKYSRLVSNGSARRKFVTSVVAYLRRHNFRGLQLDWTYPKCWQSNCGKGPSSDKPNFTKLVQAINTGRDFPVCIAALYLSLSNSMPPTPRGVCLQHDPASAPAHHAALVQSALPCQPALGYLEKKTSTGTGWREKLAPPCERPIPRNSRAQPPKSCLRHLLSPKSPSFSSLLLLNLPPQPLRPSCTELPSEDFEEVP</sequence>
<dbReference type="SMART" id="SM00494">
    <property type="entry name" value="ChtBD2"/>
    <property type="match status" value="2"/>
</dbReference>
<name>A0A7R9EPA6_9NEOP</name>
<dbReference type="GO" id="GO:0005975">
    <property type="term" value="P:carbohydrate metabolic process"/>
    <property type="evidence" value="ECO:0007669"/>
    <property type="project" value="InterPro"/>
</dbReference>
<dbReference type="SMART" id="SM00636">
    <property type="entry name" value="Glyco_18"/>
    <property type="match status" value="1"/>
</dbReference>
<feature type="domain" description="GH18" evidence="5">
    <location>
        <begin position="1"/>
        <end position="139"/>
    </location>
</feature>
<comment type="similarity">
    <text evidence="1">Belongs to the glycosyl hydrolase 18 family. Chitinase class II subfamily.</text>
</comment>
<dbReference type="Gene3D" id="2.170.140.10">
    <property type="entry name" value="Chitin binding domain"/>
    <property type="match status" value="1"/>
</dbReference>
<dbReference type="EMBL" id="OD564527">
    <property type="protein sequence ID" value="CAD7438782.1"/>
    <property type="molecule type" value="Genomic_DNA"/>
</dbReference>
<dbReference type="PANTHER" id="PTHR11177:SF359">
    <property type="entry name" value="CHITINASE 10-RELATED"/>
    <property type="match status" value="1"/>
</dbReference>
<dbReference type="GO" id="GO:0008061">
    <property type="term" value="F:chitin binding"/>
    <property type="evidence" value="ECO:0007669"/>
    <property type="project" value="UniProtKB-KW"/>
</dbReference>
<dbReference type="PROSITE" id="PS51910">
    <property type="entry name" value="GH18_2"/>
    <property type="match status" value="2"/>
</dbReference>
<evidence type="ECO:0000256" key="2">
    <source>
        <dbReference type="ARBA" id="ARBA00022669"/>
    </source>
</evidence>
<evidence type="ECO:0000259" key="4">
    <source>
        <dbReference type="PROSITE" id="PS50940"/>
    </source>
</evidence>
<evidence type="ECO:0000259" key="5">
    <source>
        <dbReference type="PROSITE" id="PS51910"/>
    </source>
</evidence>
<dbReference type="InterPro" id="IPR050314">
    <property type="entry name" value="Glycosyl_Hydrlase_18"/>
</dbReference>
<dbReference type="Gene3D" id="3.20.20.80">
    <property type="entry name" value="Glycosidases"/>
    <property type="match status" value="2"/>
</dbReference>
<feature type="domain" description="Chitin-binding type-2" evidence="4">
    <location>
        <begin position="249"/>
        <end position="303"/>
    </location>
</feature>
<dbReference type="GO" id="GO:0006032">
    <property type="term" value="P:chitin catabolic process"/>
    <property type="evidence" value="ECO:0007669"/>
    <property type="project" value="TreeGrafter"/>
</dbReference>
<dbReference type="SUPFAM" id="SSF51445">
    <property type="entry name" value="(Trans)glycosidases"/>
    <property type="match status" value="2"/>
</dbReference>
<dbReference type="PANTHER" id="PTHR11177">
    <property type="entry name" value="CHITINASE"/>
    <property type="match status" value="1"/>
</dbReference>
<reference evidence="6" key="1">
    <citation type="submission" date="2020-11" db="EMBL/GenBank/DDBJ databases">
        <authorList>
            <person name="Tran Van P."/>
        </authorList>
    </citation>
    <scope>NUCLEOTIDE SEQUENCE</scope>
</reference>
<dbReference type="AlphaFoldDB" id="A0A7R9EPA6"/>